<organism evidence="2 3">
    <name type="scientific">Coffea arabica</name>
    <name type="common">Arabian coffee</name>
    <dbReference type="NCBI Taxonomy" id="13443"/>
    <lineage>
        <taxon>Eukaryota</taxon>
        <taxon>Viridiplantae</taxon>
        <taxon>Streptophyta</taxon>
        <taxon>Embryophyta</taxon>
        <taxon>Tracheophyta</taxon>
        <taxon>Spermatophyta</taxon>
        <taxon>Magnoliopsida</taxon>
        <taxon>eudicotyledons</taxon>
        <taxon>Gunneridae</taxon>
        <taxon>Pentapetalae</taxon>
        <taxon>asterids</taxon>
        <taxon>lamiids</taxon>
        <taxon>Gentianales</taxon>
        <taxon>Rubiaceae</taxon>
        <taxon>Ixoroideae</taxon>
        <taxon>Gardenieae complex</taxon>
        <taxon>Bertiereae - Coffeeae clade</taxon>
        <taxon>Coffeeae</taxon>
        <taxon>Coffea</taxon>
    </lineage>
</organism>
<evidence type="ECO:0000259" key="1">
    <source>
        <dbReference type="Pfam" id="PF24626"/>
    </source>
</evidence>
<protein>
    <recommendedName>
        <fullName evidence="1">Tf2-1-like SH3-like domain-containing protein</fullName>
    </recommendedName>
</protein>
<dbReference type="Pfam" id="PF24626">
    <property type="entry name" value="SH3_Tf2-1"/>
    <property type="match status" value="1"/>
</dbReference>
<evidence type="ECO:0000313" key="2">
    <source>
        <dbReference type="Proteomes" id="UP001652660"/>
    </source>
</evidence>
<dbReference type="PANTHER" id="PTHR46148">
    <property type="entry name" value="CHROMO DOMAIN-CONTAINING PROTEIN"/>
    <property type="match status" value="1"/>
</dbReference>
<dbReference type="InterPro" id="IPR056924">
    <property type="entry name" value="SH3_Tf2-1"/>
</dbReference>
<dbReference type="PANTHER" id="PTHR46148:SF55">
    <property type="match status" value="1"/>
</dbReference>
<gene>
    <name evidence="3" type="primary">LOC140014885</name>
</gene>
<dbReference type="Gene3D" id="3.30.420.10">
    <property type="entry name" value="Ribonuclease H-like superfamily/Ribonuclease H"/>
    <property type="match status" value="1"/>
</dbReference>
<proteinExistence type="predicted"/>
<reference evidence="3" key="1">
    <citation type="submission" date="2025-08" db="UniProtKB">
        <authorList>
            <consortium name="RefSeq"/>
        </authorList>
    </citation>
    <scope>IDENTIFICATION</scope>
    <source>
        <tissue evidence="3">Leaves</tissue>
    </source>
</reference>
<name>A0ABM4VSW9_COFAR</name>
<feature type="domain" description="Tf2-1-like SH3-like" evidence="1">
    <location>
        <begin position="98"/>
        <end position="161"/>
    </location>
</feature>
<dbReference type="Proteomes" id="UP001652660">
    <property type="component" value="Chromosome 9e"/>
</dbReference>
<dbReference type="InterPro" id="IPR036397">
    <property type="entry name" value="RNaseH_sf"/>
</dbReference>
<accession>A0ABM4VSW9</accession>
<dbReference type="InterPro" id="IPR012337">
    <property type="entry name" value="RNaseH-like_sf"/>
</dbReference>
<dbReference type="SUPFAM" id="SSF53098">
    <property type="entry name" value="Ribonuclease H-like"/>
    <property type="match status" value="1"/>
</dbReference>
<keyword evidence="2" id="KW-1185">Reference proteome</keyword>
<sequence length="166" mass="19494">MTCEFPSQWSKWIPTAEWWYNPTYHTSLEMSPFEALFGYKQTPLPLGPYLDSMIPAAAQMLQERTRIVSSIMEHLSKAQNRMKYFADKHRTGREFEVGDWVFLKLQPFRQQTVLVRKCLKLSAKYFGPFQVEERIGKVAYKLKLPTGARLHPVFHVLLLKKKMGPR</sequence>
<dbReference type="GeneID" id="140014885"/>
<dbReference type="RefSeq" id="XP_071922623.1">
    <property type="nucleotide sequence ID" value="XM_072066522.1"/>
</dbReference>
<evidence type="ECO:0000313" key="3">
    <source>
        <dbReference type="RefSeq" id="XP_071922623.1"/>
    </source>
</evidence>